<feature type="domain" description="RNA polymerase sigma factor 70 region 4 type 2" evidence="1">
    <location>
        <begin position="82"/>
        <end position="132"/>
    </location>
</feature>
<sequence length="142" mass="17113">MENFSYHEEMTVRHRFDRLCQMSLKGEAVNYYRYMDYRRKHEATFSELSEKELNRMFVMDEYGVENSHFTVHGYDIEVKDALIAEALQALSERKRNVILLSYFLDMSDADIAREMNLVRSTVHEHRKRSLKILREIMEGDHR</sequence>
<comment type="caution">
    <text evidence="2">The sequence shown here is derived from an EMBL/GenBank/DDBJ whole genome shotgun (WGS) entry which is preliminary data.</text>
</comment>
<evidence type="ECO:0000313" key="2">
    <source>
        <dbReference type="EMBL" id="SEU14529.1"/>
    </source>
</evidence>
<reference evidence="2 3" key="1">
    <citation type="submission" date="2016-10" db="EMBL/GenBank/DDBJ databases">
        <authorList>
            <person name="Varghese N."/>
            <person name="Submissions S."/>
        </authorList>
    </citation>
    <scope>NUCLEOTIDE SEQUENCE [LARGE SCALE GENOMIC DNA]</scope>
    <source>
        <strain evidence="2 3">NLAE-zl-C196</strain>
    </source>
</reference>
<dbReference type="GO" id="GO:0016987">
    <property type="term" value="F:sigma factor activity"/>
    <property type="evidence" value="ECO:0007669"/>
    <property type="project" value="InterPro"/>
</dbReference>
<dbReference type="RefSeq" id="WP_074664250.1">
    <property type="nucleotide sequence ID" value="NZ_FOIO01000069.1"/>
</dbReference>
<gene>
    <name evidence="2" type="ORF">SAMN05216521_106922</name>
</gene>
<evidence type="ECO:0000313" key="3">
    <source>
        <dbReference type="Proteomes" id="UP000182121"/>
    </source>
</evidence>
<dbReference type="AlphaFoldDB" id="A0A1I0JUJ0"/>
<organism evidence="2 3">
    <name type="scientific">Enterocloster clostridioformis</name>
    <dbReference type="NCBI Taxonomy" id="1531"/>
    <lineage>
        <taxon>Bacteria</taxon>
        <taxon>Bacillati</taxon>
        <taxon>Bacillota</taxon>
        <taxon>Clostridia</taxon>
        <taxon>Lachnospirales</taxon>
        <taxon>Lachnospiraceae</taxon>
        <taxon>Enterocloster</taxon>
    </lineage>
</organism>
<accession>A0A1I0JUJ0</accession>
<dbReference type="Gene3D" id="1.10.10.10">
    <property type="entry name" value="Winged helix-like DNA-binding domain superfamily/Winged helix DNA-binding domain"/>
    <property type="match status" value="1"/>
</dbReference>
<dbReference type="SUPFAM" id="SSF88659">
    <property type="entry name" value="Sigma3 and sigma4 domains of RNA polymerase sigma factors"/>
    <property type="match status" value="1"/>
</dbReference>
<dbReference type="InterPro" id="IPR036388">
    <property type="entry name" value="WH-like_DNA-bd_sf"/>
</dbReference>
<dbReference type="InterPro" id="IPR013249">
    <property type="entry name" value="RNA_pol_sigma70_r4_t2"/>
</dbReference>
<dbReference type="EMBL" id="FOIO01000069">
    <property type="protein sequence ID" value="SEU14529.1"/>
    <property type="molecule type" value="Genomic_DNA"/>
</dbReference>
<protein>
    <submittedName>
        <fullName evidence="2">RNA polymerase sigma factor, sigma-70 family</fullName>
    </submittedName>
</protein>
<proteinExistence type="predicted"/>
<dbReference type="GO" id="GO:0003677">
    <property type="term" value="F:DNA binding"/>
    <property type="evidence" value="ECO:0007669"/>
    <property type="project" value="InterPro"/>
</dbReference>
<dbReference type="Pfam" id="PF08281">
    <property type="entry name" value="Sigma70_r4_2"/>
    <property type="match status" value="1"/>
</dbReference>
<evidence type="ECO:0000259" key="1">
    <source>
        <dbReference type="Pfam" id="PF08281"/>
    </source>
</evidence>
<dbReference type="Proteomes" id="UP000182121">
    <property type="component" value="Unassembled WGS sequence"/>
</dbReference>
<dbReference type="InterPro" id="IPR013324">
    <property type="entry name" value="RNA_pol_sigma_r3/r4-like"/>
</dbReference>
<dbReference type="GO" id="GO:0006352">
    <property type="term" value="P:DNA-templated transcription initiation"/>
    <property type="evidence" value="ECO:0007669"/>
    <property type="project" value="InterPro"/>
</dbReference>
<name>A0A1I0JUJ0_9FIRM</name>